<feature type="domain" description="Galaxin-like repeats" evidence="2">
    <location>
        <begin position="104"/>
        <end position="203"/>
    </location>
</feature>
<feature type="region of interest" description="Disordered" evidence="1">
    <location>
        <begin position="895"/>
        <end position="949"/>
    </location>
</feature>
<dbReference type="InterPro" id="IPR055284">
    <property type="entry name" value="Galaxin-like"/>
</dbReference>
<dbReference type="Proteomes" id="UP001164746">
    <property type="component" value="Chromosome 7"/>
</dbReference>
<dbReference type="PANTHER" id="PTHR34490">
    <property type="entry name" value="PROTEIN CBG12054-RELATED"/>
    <property type="match status" value="1"/>
</dbReference>
<organism evidence="3 4">
    <name type="scientific">Mya arenaria</name>
    <name type="common">Soft-shell clam</name>
    <dbReference type="NCBI Taxonomy" id="6604"/>
    <lineage>
        <taxon>Eukaryota</taxon>
        <taxon>Metazoa</taxon>
        <taxon>Spiralia</taxon>
        <taxon>Lophotrochozoa</taxon>
        <taxon>Mollusca</taxon>
        <taxon>Bivalvia</taxon>
        <taxon>Autobranchia</taxon>
        <taxon>Heteroconchia</taxon>
        <taxon>Euheterodonta</taxon>
        <taxon>Imparidentia</taxon>
        <taxon>Neoheterodontei</taxon>
        <taxon>Myida</taxon>
        <taxon>Myoidea</taxon>
        <taxon>Myidae</taxon>
        <taxon>Mya</taxon>
    </lineage>
</organism>
<protein>
    <submittedName>
        <fullName evidence="3">GXN-like protein</fullName>
    </submittedName>
</protein>
<feature type="compositionally biased region" description="Basic and acidic residues" evidence="1">
    <location>
        <begin position="914"/>
        <end position="923"/>
    </location>
</feature>
<evidence type="ECO:0000256" key="1">
    <source>
        <dbReference type="SAM" id="MobiDB-lite"/>
    </source>
</evidence>
<evidence type="ECO:0000313" key="3">
    <source>
        <dbReference type="EMBL" id="WAR09854.1"/>
    </source>
</evidence>
<dbReference type="InterPro" id="IPR056601">
    <property type="entry name" value="Galaxin_dom"/>
</dbReference>
<proteinExistence type="predicted"/>
<reference evidence="3" key="1">
    <citation type="submission" date="2022-11" db="EMBL/GenBank/DDBJ databases">
        <title>Centuries of genome instability and evolution in soft-shell clam transmissible cancer (bioRxiv).</title>
        <authorList>
            <person name="Hart S.F.M."/>
            <person name="Yonemitsu M.A."/>
            <person name="Giersch R.M."/>
            <person name="Beal B.F."/>
            <person name="Arriagada G."/>
            <person name="Davis B.W."/>
            <person name="Ostrander E.A."/>
            <person name="Goff S.P."/>
            <person name="Metzger M.J."/>
        </authorList>
    </citation>
    <scope>NUCLEOTIDE SEQUENCE</scope>
    <source>
        <strain evidence="3">MELC-2E11</strain>
        <tissue evidence="3">Siphon/mantle</tissue>
    </source>
</reference>
<accession>A0ABY7EL54</accession>
<name>A0ABY7EL54_MYAAR</name>
<evidence type="ECO:0000313" key="4">
    <source>
        <dbReference type="Proteomes" id="UP001164746"/>
    </source>
</evidence>
<dbReference type="EMBL" id="CP111018">
    <property type="protein sequence ID" value="WAR09854.1"/>
    <property type="molecule type" value="Genomic_DNA"/>
</dbReference>
<keyword evidence="4" id="KW-1185">Reference proteome</keyword>
<gene>
    <name evidence="3" type="ORF">MAR_034930</name>
</gene>
<evidence type="ECO:0000259" key="2">
    <source>
        <dbReference type="Pfam" id="PF24748"/>
    </source>
</evidence>
<dbReference type="PANTHER" id="PTHR34490:SF3">
    <property type="entry name" value="GALAXIN-LIKE ISOFORM X2"/>
    <property type="match status" value="1"/>
</dbReference>
<sequence length="949" mass="107267">MEGLERVWIYTQLFFIWMVYPCVVHGEGVADRSRRNAEITALMDERCKDFSERTDYCAELLEHLTDTLSTDKSFNSADFREGGTRPDPEQKWLCMDYNPLKFTFYNVATQLCCNGLHNKTTGREECCHGRVIDSQDNFCCNREVSSEGVQGCCGNFNYYVDKELCCLDKLHTKTNELTKCCGENAYQENTHLCCDRVVREQVNGGDNPESVAPKQIYVIVVAVLVVLCKLRLRIKKRSNKGMGVNVNNLDQQTLRYPTTPNPYTDAFSTFIQSSSYSSHNLDRPLNVAEIRSENDSDYKTTLISFDLLEKHTLNNKGNLLTDHYMDSSTQTEVGSETNRRTIFGKRFEHRFLVDQSRATVEMPDSNVRMTLPVKELISHPIEVFCSSFDNIAAIRKKLGVSENLDIASPTVEYALTGNPALCDVAVIVLPFVGSEESLKVWKFKSDEGIRQVPETVEVPKKGKQNEQLDLFYIVQDRHVFIYTRSFSGFYCTVDRHREIRLRAFLFGSYKRIMPNDNSQPRMEVRIALYIADEILKYDDYKKRLLGMEDIEGRILKKEIRLEAPETSRDRPLEHDDAVEACLDSTDTDPVWIPATMPNSTEPIFPRLKTIKLSEIVQKCPDCPFSHFTFEDLEMPTGKEWYLRARPGTLPGFNYSGVVSIALCSKSGGRAVKKVVIDELGLRQEDRYPVQAEIYVRSVHGIKEYLAGHPGEDVQKVLRHIGERYKVDSSSVPDTFAQLWVRLMPVAIIEAVVEALRATGQFGVIDALQKVGYIPGSLMYTPTQAVDTTNPAPMAARFVVPECGPSMLENQVTFTASQYRCVSGGCENEARSEVETLPLLAAPVRESETGDTQALRREINFSPVCSYDIENEKEPLVQNTCDIVHGELETSISAEITSESHPPCPGTSGRQGHGRMLENTHPKELSIIAEETEPPESFRQSENDLSDDGN</sequence>
<dbReference type="Pfam" id="PF24748">
    <property type="entry name" value="Galaxin_repeat"/>
    <property type="match status" value="1"/>
</dbReference>